<dbReference type="Pfam" id="PF02464">
    <property type="entry name" value="CinA"/>
    <property type="match status" value="1"/>
</dbReference>
<organism evidence="2 3">
    <name type="scientific">Simiduia agarivorans (strain DSM 21679 / JCM 13881 / BCRC 17597 / SA1)</name>
    <dbReference type="NCBI Taxonomy" id="1117647"/>
    <lineage>
        <taxon>Bacteria</taxon>
        <taxon>Pseudomonadati</taxon>
        <taxon>Pseudomonadota</taxon>
        <taxon>Gammaproteobacteria</taxon>
        <taxon>Cellvibrionales</taxon>
        <taxon>Cellvibrionaceae</taxon>
        <taxon>Simiduia</taxon>
    </lineage>
</organism>
<name>K4L461_SIMAS</name>
<dbReference type="Gene3D" id="3.90.950.20">
    <property type="entry name" value="CinA-like"/>
    <property type="match status" value="1"/>
</dbReference>
<dbReference type="SUPFAM" id="SSF142433">
    <property type="entry name" value="CinA-like"/>
    <property type="match status" value="1"/>
</dbReference>
<gene>
    <name evidence="2" type="ordered locus">M5M_19400</name>
</gene>
<dbReference type="RefSeq" id="WP_015049153.1">
    <property type="nucleotide sequence ID" value="NC_018868.3"/>
</dbReference>
<dbReference type="EMBL" id="CP003746">
    <property type="protein sequence ID" value="AFV01003.1"/>
    <property type="molecule type" value="Genomic_DNA"/>
</dbReference>
<evidence type="ECO:0000259" key="1">
    <source>
        <dbReference type="Pfam" id="PF02464"/>
    </source>
</evidence>
<sequence length="162" mass="16305">MTDSLDALADQLGQLLSARGQRVTCAESCTGGGVAEAITRVAGSSGWFDCGFVTYANSAKAQVLGVDSASLAQHGAVSETVVREMAVGARARAGADWAVATSGIAGPGGGTSDKPVGTVWIGVAGPDDHTGAWCFHFAGNRSGVRKAATEQALALLIQQITV</sequence>
<dbReference type="KEGG" id="saga:M5M_19400"/>
<dbReference type="InterPro" id="IPR008136">
    <property type="entry name" value="CinA_C"/>
</dbReference>
<proteinExistence type="predicted"/>
<accession>K4L461</accession>
<dbReference type="HOGENOM" id="CLU_030805_1_1_6"/>
<feature type="domain" description="CinA C-terminal" evidence="1">
    <location>
        <begin position="7"/>
        <end position="159"/>
    </location>
</feature>
<dbReference type="NCBIfam" id="TIGR00199">
    <property type="entry name" value="PncC_domain"/>
    <property type="match status" value="1"/>
</dbReference>
<protein>
    <recommendedName>
        <fullName evidence="1">CinA C-terminal domain-containing protein</fullName>
    </recommendedName>
</protein>
<dbReference type="eggNOG" id="COG1546">
    <property type="taxonomic scope" value="Bacteria"/>
</dbReference>
<dbReference type="InterPro" id="IPR036653">
    <property type="entry name" value="CinA-like_C"/>
</dbReference>
<evidence type="ECO:0000313" key="3">
    <source>
        <dbReference type="Proteomes" id="UP000000466"/>
    </source>
</evidence>
<dbReference type="Proteomes" id="UP000000466">
    <property type="component" value="Chromosome"/>
</dbReference>
<dbReference type="AlphaFoldDB" id="K4L461"/>
<reference evidence="2 3" key="1">
    <citation type="journal article" date="2013" name="Genome Announc.">
        <title>Complete genome sequence of Simiduia agarivorans SA1(T), a marine bacterium able to degrade a variety of polysaccharides.</title>
        <authorList>
            <person name="Lin S.Y."/>
            <person name="Shieh W.Y."/>
            <person name="Chen J.S."/>
            <person name="Tang S.L."/>
        </authorList>
    </citation>
    <scope>NUCLEOTIDE SEQUENCE [LARGE SCALE GENOMIC DNA]</scope>
    <source>
        <strain evidence="3">DSM 21679 / JCM 13881 / BCRC 17597 / SA1</strain>
    </source>
</reference>
<dbReference type="OrthoDB" id="9801454at2"/>
<dbReference type="STRING" id="1117647.M5M_19400"/>
<keyword evidence="3" id="KW-1185">Reference proteome</keyword>
<evidence type="ECO:0000313" key="2">
    <source>
        <dbReference type="EMBL" id="AFV01003.1"/>
    </source>
</evidence>